<protein>
    <submittedName>
        <fullName evidence="1">Uncharacterized protein</fullName>
    </submittedName>
</protein>
<dbReference type="EMBL" id="BK014705">
    <property type="protein sequence ID" value="DAD68645.1"/>
    <property type="molecule type" value="Genomic_DNA"/>
</dbReference>
<evidence type="ECO:0000313" key="1">
    <source>
        <dbReference type="EMBL" id="DAD68645.1"/>
    </source>
</evidence>
<organism evidence="1">
    <name type="scientific">Siphoviridae sp. ctABi4</name>
    <dbReference type="NCBI Taxonomy" id="2823566"/>
    <lineage>
        <taxon>Viruses</taxon>
        <taxon>Duplodnaviria</taxon>
        <taxon>Heunggongvirae</taxon>
        <taxon>Uroviricota</taxon>
        <taxon>Caudoviricetes</taxon>
    </lineage>
</organism>
<accession>A0A8S5LF28</accession>
<reference evidence="1" key="1">
    <citation type="journal article" date="2021" name="Proc. Natl. Acad. Sci. U.S.A.">
        <title>A Catalog of Tens of Thousands of Viruses from Human Metagenomes Reveals Hidden Associations with Chronic Diseases.</title>
        <authorList>
            <person name="Tisza M.J."/>
            <person name="Buck C.B."/>
        </authorList>
    </citation>
    <scope>NUCLEOTIDE SEQUENCE</scope>
    <source>
        <strain evidence="1">CtABi4</strain>
    </source>
</reference>
<sequence>MEVIINKSKSYSFKEVEIGDVFSDDLGRFMMKVSYETAICLDDNTVYGINSKTKCYLRDCVIIERELLENLKKGANGYE</sequence>
<name>A0A8S5LF28_9CAUD</name>
<proteinExistence type="predicted"/>